<gene>
    <name evidence="3" type="ORF">KIS1582_2501</name>
</gene>
<dbReference type="InterPro" id="IPR011010">
    <property type="entry name" value="DNA_brk_join_enz"/>
</dbReference>
<dbReference type="InterPro" id="IPR013762">
    <property type="entry name" value="Integrase-like_cat_sf"/>
</dbReference>
<dbReference type="EMBL" id="VDEM01000026">
    <property type="protein sequence ID" value="KAF0823667.1"/>
    <property type="molecule type" value="Genomic_DNA"/>
</dbReference>
<dbReference type="Gene3D" id="1.10.443.10">
    <property type="entry name" value="Intergrase catalytic core"/>
    <property type="match status" value="1"/>
</dbReference>
<dbReference type="GO" id="GO:0006310">
    <property type="term" value="P:DNA recombination"/>
    <property type="evidence" value="ECO:0007669"/>
    <property type="project" value="UniProtKB-KW"/>
</dbReference>
<dbReference type="PROSITE" id="PS51898">
    <property type="entry name" value="TYR_RECOMBINASE"/>
    <property type="match status" value="1"/>
</dbReference>
<accession>A0A800MWF8</accession>
<dbReference type="GO" id="GO:0003677">
    <property type="term" value="F:DNA binding"/>
    <property type="evidence" value="ECO:0007669"/>
    <property type="project" value="InterPro"/>
</dbReference>
<dbReference type="PANTHER" id="PTHR30349:SF82">
    <property type="entry name" value="INTEGRASE_RECOMBINASE YOEC-RELATED"/>
    <property type="match status" value="1"/>
</dbReference>
<comment type="caution">
    <text evidence="3">The sequence shown here is derived from an EMBL/GenBank/DDBJ whole genome shotgun (WGS) entry which is preliminary data.</text>
</comment>
<evidence type="ECO:0000256" key="1">
    <source>
        <dbReference type="ARBA" id="ARBA00023172"/>
    </source>
</evidence>
<keyword evidence="1" id="KW-0233">DNA recombination</keyword>
<proteinExistence type="predicted"/>
<protein>
    <submittedName>
        <fullName evidence="3">Integrase</fullName>
    </submittedName>
</protein>
<dbReference type="SUPFAM" id="SSF56349">
    <property type="entry name" value="DNA breaking-rejoining enzymes"/>
    <property type="match status" value="1"/>
</dbReference>
<reference evidence="3 4" key="1">
    <citation type="journal article" date="2020" name="G3 (Bethesda)">
        <title>Whole Genome Sequencing and Comparative Genomics of Two Nematicidal Bacillus Strains Reveals a Wide Range of Possible Virulence Factors.</title>
        <authorList>
            <person name="Susic N."/>
            <person name="Janezic S."/>
            <person name="Rupnik M."/>
            <person name="Geric Stare B."/>
        </authorList>
    </citation>
    <scope>NUCLEOTIDE SEQUENCE [LARGE SCALE GENOMIC DNA]</scope>
    <source>
        <strain evidence="3 4">I-1582</strain>
    </source>
</reference>
<evidence type="ECO:0000313" key="4">
    <source>
        <dbReference type="Proteomes" id="UP000465778"/>
    </source>
</evidence>
<dbReference type="RefSeq" id="WP_159345306.1">
    <property type="nucleotide sequence ID" value="NZ_JBALOT010000105.1"/>
</dbReference>
<feature type="domain" description="Tyr recombinase" evidence="2">
    <location>
        <begin position="1"/>
        <end position="191"/>
    </location>
</feature>
<organism evidence="3 4">
    <name type="scientific">Cytobacillus firmus</name>
    <name type="common">Bacillus firmus</name>
    <dbReference type="NCBI Taxonomy" id="1399"/>
    <lineage>
        <taxon>Bacteria</taxon>
        <taxon>Bacillati</taxon>
        <taxon>Bacillota</taxon>
        <taxon>Bacilli</taxon>
        <taxon>Bacillales</taxon>
        <taxon>Bacillaceae</taxon>
        <taxon>Cytobacillus</taxon>
    </lineage>
</organism>
<dbReference type="Pfam" id="PF00589">
    <property type="entry name" value="Phage_integrase"/>
    <property type="match status" value="1"/>
</dbReference>
<dbReference type="InterPro" id="IPR050090">
    <property type="entry name" value="Tyrosine_recombinase_XerCD"/>
</dbReference>
<dbReference type="PANTHER" id="PTHR30349">
    <property type="entry name" value="PHAGE INTEGRASE-RELATED"/>
    <property type="match status" value="1"/>
</dbReference>
<dbReference type="Proteomes" id="UP000465778">
    <property type="component" value="Unassembled WGS sequence"/>
</dbReference>
<sequence>MEYVDPIKDIKSINKIKEILKRQSQRDLLLFVLGINTGIRVSDLLSLRISDVADGKEIKEFIYINDINNGDDSKNSNEQKAYFLNNSVKKELRKYFSQHDFTECDFLFKSKKNNQPITRQQAYRIINSAAKEAGIQGKIGTHTLRKTFGYHAYRKGIAISIIMSIYNHHSSAETLRYLGIERGQKQLIKVDVNL</sequence>
<evidence type="ECO:0000259" key="2">
    <source>
        <dbReference type="PROSITE" id="PS51898"/>
    </source>
</evidence>
<dbReference type="InterPro" id="IPR002104">
    <property type="entry name" value="Integrase_catalytic"/>
</dbReference>
<dbReference type="OrthoDB" id="9788852at2"/>
<dbReference type="GO" id="GO:0015074">
    <property type="term" value="P:DNA integration"/>
    <property type="evidence" value="ECO:0007669"/>
    <property type="project" value="InterPro"/>
</dbReference>
<name>A0A800MWF8_CYTFI</name>
<dbReference type="AlphaFoldDB" id="A0A800MWF8"/>
<evidence type="ECO:0000313" key="3">
    <source>
        <dbReference type="EMBL" id="KAF0823667.1"/>
    </source>
</evidence>